<keyword evidence="1" id="KW-0472">Membrane</keyword>
<dbReference type="OrthoDB" id="10624593at2759"/>
<comment type="caution">
    <text evidence="2">The sequence shown here is derived from an EMBL/GenBank/DDBJ whole genome shotgun (WGS) entry which is preliminary data.</text>
</comment>
<organism evidence="2 3">
    <name type="scientific">Dioscorea zingiberensis</name>
    <dbReference type="NCBI Taxonomy" id="325984"/>
    <lineage>
        <taxon>Eukaryota</taxon>
        <taxon>Viridiplantae</taxon>
        <taxon>Streptophyta</taxon>
        <taxon>Embryophyta</taxon>
        <taxon>Tracheophyta</taxon>
        <taxon>Spermatophyta</taxon>
        <taxon>Magnoliopsida</taxon>
        <taxon>Liliopsida</taxon>
        <taxon>Dioscoreales</taxon>
        <taxon>Dioscoreaceae</taxon>
        <taxon>Dioscorea</taxon>
    </lineage>
</organism>
<sequence length="207" mass="22821">MLKDVVIQLPQVKKEQDSADVLVKDTTLLNISFVKSNSPAPTGIGSSLCSPFHYRSSSSHQESYRWQATLTRIGNLFSLSQLEKSPIPSGQALKSPAATTTAAAFVAQLDMFAFSLLGLFAASLSTITFHRHFPQIAGYFESISVFFLALAFASLVSIILPDRNRWIPYMACMIPVLPLILVPCKLLLAKLNFIKGLPMWRRGEDTV</sequence>
<evidence type="ECO:0000313" key="3">
    <source>
        <dbReference type="Proteomes" id="UP001085076"/>
    </source>
</evidence>
<dbReference type="AlphaFoldDB" id="A0A9D5C4N7"/>
<evidence type="ECO:0000313" key="2">
    <source>
        <dbReference type="EMBL" id="KAJ0966545.1"/>
    </source>
</evidence>
<dbReference type="EMBL" id="JAGGNH010000007">
    <property type="protein sequence ID" value="KAJ0966545.1"/>
    <property type="molecule type" value="Genomic_DNA"/>
</dbReference>
<keyword evidence="1" id="KW-1133">Transmembrane helix</keyword>
<keyword evidence="1" id="KW-0812">Transmembrane</keyword>
<evidence type="ECO:0000256" key="1">
    <source>
        <dbReference type="SAM" id="Phobius"/>
    </source>
</evidence>
<protein>
    <submittedName>
        <fullName evidence="2">Uncharacterized protein</fullName>
    </submittedName>
</protein>
<reference evidence="2" key="2">
    <citation type="journal article" date="2022" name="Hortic Res">
        <title>The genome of Dioscorea zingiberensis sheds light on the biosynthesis, origin and evolution of the medicinally important diosgenin saponins.</title>
        <authorList>
            <person name="Li Y."/>
            <person name="Tan C."/>
            <person name="Li Z."/>
            <person name="Guo J."/>
            <person name="Li S."/>
            <person name="Chen X."/>
            <person name="Wang C."/>
            <person name="Dai X."/>
            <person name="Yang H."/>
            <person name="Song W."/>
            <person name="Hou L."/>
            <person name="Xu J."/>
            <person name="Tong Z."/>
            <person name="Xu A."/>
            <person name="Yuan X."/>
            <person name="Wang W."/>
            <person name="Yang Q."/>
            <person name="Chen L."/>
            <person name="Sun Z."/>
            <person name="Wang K."/>
            <person name="Pan B."/>
            <person name="Chen J."/>
            <person name="Bao Y."/>
            <person name="Liu F."/>
            <person name="Qi X."/>
            <person name="Gang D.R."/>
            <person name="Wen J."/>
            <person name="Li J."/>
        </authorList>
    </citation>
    <scope>NUCLEOTIDE SEQUENCE</scope>
    <source>
        <strain evidence="2">Dzin_1.0</strain>
    </source>
</reference>
<dbReference type="Proteomes" id="UP001085076">
    <property type="component" value="Miscellaneous, Linkage group lg07"/>
</dbReference>
<proteinExistence type="predicted"/>
<feature type="transmembrane region" description="Helical" evidence="1">
    <location>
        <begin position="102"/>
        <end position="124"/>
    </location>
</feature>
<name>A0A9D5C4N7_9LILI</name>
<accession>A0A9D5C4N7</accession>
<keyword evidence="3" id="KW-1185">Reference proteome</keyword>
<feature type="transmembrane region" description="Helical" evidence="1">
    <location>
        <begin position="136"/>
        <end position="160"/>
    </location>
</feature>
<reference evidence="2" key="1">
    <citation type="submission" date="2021-03" db="EMBL/GenBank/DDBJ databases">
        <authorList>
            <person name="Li Z."/>
            <person name="Yang C."/>
        </authorList>
    </citation>
    <scope>NUCLEOTIDE SEQUENCE</scope>
    <source>
        <strain evidence="2">Dzin_1.0</strain>
        <tissue evidence="2">Leaf</tissue>
    </source>
</reference>
<feature type="transmembrane region" description="Helical" evidence="1">
    <location>
        <begin position="166"/>
        <end position="188"/>
    </location>
</feature>
<gene>
    <name evidence="2" type="ORF">J5N97_023462</name>
</gene>